<gene>
    <name evidence="1" type="ORF">ETAA1_53670</name>
</gene>
<organism evidence="1 2">
    <name type="scientific">Urbifossiella limnaea</name>
    <dbReference type="NCBI Taxonomy" id="2528023"/>
    <lineage>
        <taxon>Bacteria</taxon>
        <taxon>Pseudomonadati</taxon>
        <taxon>Planctomycetota</taxon>
        <taxon>Planctomycetia</taxon>
        <taxon>Gemmatales</taxon>
        <taxon>Gemmataceae</taxon>
        <taxon>Urbifossiella</taxon>
    </lineage>
</organism>
<dbReference type="AlphaFoldDB" id="A0A517Y0Y3"/>
<reference evidence="1 2" key="1">
    <citation type="submission" date="2019-02" db="EMBL/GenBank/DDBJ databases">
        <title>Deep-cultivation of Planctomycetes and their phenomic and genomic characterization uncovers novel biology.</title>
        <authorList>
            <person name="Wiegand S."/>
            <person name="Jogler M."/>
            <person name="Boedeker C."/>
            <person name="Pinto D."/>
            <person name="Vollmers J."/>
            <person name="Rivas-Marin E."/>
            <person name="Kohn T."/>
            <person name="Peeters S.H."/>
            <person name="Heuer A."/>
            <person name="Rast P."/>
            <person name="Oberbeckmann S."/>
            <person name="Bunk B."/>
            <person name="Jeske O."/>
            <person name="Meyerdierks A."/>
            <person name="Storesund J.E."/>
            <person name="Kallscheuer N."/>
            <person name="Luecker S."/>
            <person name="Lage O.M."/>
            <person name="Pohl T."/>
            <person name="Merkel B.J."/>
            <person name="Hornburger P."/>
            <person name="Mueller R.-W."/>
            <person name="Bruemmer F."/>
            <person name="Labrenz M."/>
            <person name="Spormann A.M."/>
            <person name="Op den Camp H."/>
            <person name="Overmann J."/>
            <person name="Amann R."/>
            <person name="Jetten M.S.M."/>
            <person name="Mascher T."/>
            <person name="Medema M.H."/>
            <person name="Devos D.P."/>
            <person name="Kaster A.-K."/>
            <person name="Ovreas L."/>
            <person name="Rohde M."/>
            <person name="Galperin M.Y."/>
            <person name="Jogler C."/>
        </authorList>
    </citation>
    <scope>NUCLEOTIDE SEQUENCE [LARGE SCALE GENOMIC DNA]</scope>
    <source>
        <strain evidence="1 2">ETA_A1</strain>
    </source>
</reference>
<sequence length="105" mass="11346">MPTYSDRARATVEGRRREVFRAWLAALPAEGWSGTAGDLSDKLTAFLACHPLRFGTGFPAGAGVSPWLRGVADEIGAAGRQLRFTRTKRERLITIGPAADDAEKC</sequence>
<dbReference type="KEGG" id="uli:ETAA1_53670"/>
<keyword evidence="2" id="KW-1185">Reference proteome</keyword>
<accession>A0A517Y0Y3</accession>
<protein>
    <submittedName>
        <fullName evidence="1">Uncharacterized protein</fullName>
    </submittedName>
</protein>
<dbReference type="RefSeq" id="WP_145243585.1">
    <property type="nucleotide sequence ID" value="NZ_CP036273.1"/>
</dbReference>
<dbReference type="Proteomes" id="UP000319576">
    <property type="component" value="Chromosome"/>
</dbReference>
<dbReference type="EMBL" id="CP036273">
    <property type="protein sequence ID" value="QDU23368.1"/>
    <property type="molecule type" value="Genomic_DNA"/>
</dbReference>
<proteinExistence type="predicted"/>
<evidence type="ECO:0000313" key="1">
    <source>
        <dbReference type="EMBL" id="QDU23368.1"/>
    </source>
</evidence>
<evidence type="ECO:0000313" key="2">
    <source>
        <dbReference type="Proteomes" id="UP000319576"/>
    </source>
</evidence>
<name>A0A517Y0Y3_9BACT</name>